<dbReference type="AlphaFoldDB" id="A0A9P0DF01"/>
<evidence type="ECO:0000256" key="6">
    <source>
        <dbReference type="ARBA" id="ARBA00022927"/>
    </source>
</evidence>
<evidence type="ECO:0000256" key="4">
    <source>
        <dbReference type="ARBA" id="ARBA00022448"/>
    </source>
</evidence>
<dbReference type="GO" id="GO:0043023">
    <property type="term" value="F:ribosomal large subunit binding"/>
    <property type="evidence" value="ECO:0007669"/>
    <property type="project" value="InterPro"/>
</dbReference>
<organism evidence="12 13">
    <name type="scientific">Phaedon cochleariae</name>
    <name type="common">Mustard beetle</name>
    <dbReference type="NCBI Taxonomy" id="80249"/>
    <lineage>
        <taxon>Eukaryota</taxon>
        <taxon>Metazoa</taxon>
        <taxon>Ecdysozoa</taxon>
        <taxon>Arthropoda</taxon>
        <taxon>Hexapoda</taxon>
        <taxon>Insecta</taxon>
        <taxon>Pterygota</taxon>
        <taxon>Neoptera</taxon>
        <taxon>Endopterygota</taxon>
        <taxon>Coleoptera</taxon>
        <taxon>Polyphaga</taxon>
        <taxon>Cucujiformia</taxon>
        <taxon>Chrysomeloidea</taxon>
        <taxon>Chrysomelidae</taxon>
        <taxon>Chrysomelinae</taxon>
        <taxon>Chrysomelini</taxon>
        <taxon>Phaedon</taxon>
    </lineage>
</organism>
<comment type="subcellular location">
    <subcellularLocation>
        <location evidence="8">Cytoplasm</location>
    </subcellularLocation>
    <subcellularLocation>
        <location evidence="8">Nucleus</location>
    </subcellularLocation>
</comment>
<name>A0A9P0DF01_PHACE</name>
<evidence type="ECO:0000313" key="12">
    <source>
        <dbReference type="EMBL" id="CAH1118813.1"/>
    </source>
</evidence>
<keyword evidence="7 8" id="KW-0539">Nucleus</keyword>
<dbReference type="Proteomes" id="UP001153737">
    <property type="component" value="Chromosome 12"/>
</dbReference>
<accession>A0A9P0DF01</accession>
<evidence type="ECO:0000256" key="3">
    <source>
        <dbReference type="ARBA" id="ARBA00017035"/>
    </source>
</evidence>
<evidence type="ECO:0000259" key="10">
    <source>
        <dbReference type="Pfam" id="PF21192"/>
    </source>
</evidence>
<evidence type="ECO:0000313" key="13">
    <source>
        <dbReference type="Proteomes" id="UP001153737"/>
    </source>
</evidence>
<feature type="domain" description="60S ribosomal export protein NMD3 OB-fold" evidence="10">
    <location>
        <begin position="314"/>
        <end position="410"/>
    </location>
</feature>
<keyword evidence="5 8" id="KW-0963">Cytoplasm</keyword>
<keyword evidence="4 8" id="KW-0813">Transport</keyword>
<dbReference type="InterPro" id="IPR048898">
    <property type="entry name" value="OB_NMD3"/>
</dbReference>
<dbReference type="PANTHER" id="PTHR12746:SF2">
    <property type="entry name" value="60S RIBOSOMAL EXPORT PROTEIN NMD3"/>
    <property type="match status" value="1"/>
</dbReference>
<dbReference type="GO" id="GO:0005737">
    <property type="term" value="C:cytoplasm"/>
    <property type="evidence" value="ECO:0007669"/>
    <property type="project" value="UniProtKB-SubCell"/>
</dbReference>
<dbReference type="GO" id="GO:0005634">
    <property type="term" value="C:nucleus"/>
    <property type="evidence" value="ECO:0007669"/>
    <property type="project" value="UniProtKB-SubCell"/>
</dbReference>
<reference evidence="12" key="2">
    <citation type="submission" date="2022-10" db="EMBL/GenBank/DDBJ databases">
        <authorList>
            <consortium name="ENA_rothamsted_submissions"/>
            <consortium name="culmorum"/>
            <person name="King R."/>
        </authorList>
    </citation>
    <scope>NUCLEOTIDE SEQUENCE</scope>
</reference>
<evidence type="ECO:0000256" key="8">
    <source>
        <dbReference type="RuleBase" id="RU364108"/>
    </source>
</evidence>
<dbReference type="Pfam" id="PF21193">
    <property type="entry name" value="NMD_SH3"/>
    <property type="match status" value="1"/>
</dbReference>
<dbReference type="EMBL" id="OU896718">
    <property type="protein sequence ID" value="CAH1118813.1"/>
    <property type="molecule type" value="Genomic_DNA"/>
</dbReference>
<protein>
    <recommendedName>
        <fullName evidence="3 8">60S ribosomal export protein NMD3</fullName>
    </recommendedName>
</protein>
<feature type="domain" description="Nmd3 N-terminal" evidence="9">
    <location>
        <begin position="19"/>
        <end position="247"/>
    </location>
</feature>
<evidence type="ECO:0000256" key="2">
    <source>
        <dbReference type="ARBA" id="ARBA00009794"/>
    </source>
</evidence>
<gene>
    <name evidence="12" type="ORF">PHAECO_LOCUS2835</name>
</gene>
<dbReference type="OrthoDB" id="203821at2759"/>
<evidence type="ECO:0000256" key="1">
    <source>
        <dbReference type="ARBA" id="ARBA00002269"/>
    </source>
</evidence>
<keyword evidence="13" id="KW-1185">Reference proteome</keyword>
<dbReference type="Pfam" id="PF04981">
    <property type="entry name" value="NMD3"/>
    <property type="match status" value="1"/>
</dbReference>
<dbReference type="InterPro" id="IPR048899">
    <property type="entry name" value="NMD_SH3"/>
</dbReference>
<dbReference type="GO" id="GO:0015031">
    <property type="term" value="P:protein transport"/>
    <property type="evidence" value="ECO:0007669"/>
    <property type="project" value="UniProtKB-KW"/>
</dbReference>
<reference evidence="12" key="1">
    <citation type="submission" date="2022-01" db="EMBL/GenBank/DDBJ databases">
        <authorList>
            <person name="King R."/>
        </authorList>
    </citation>
    <scope>NUCLEOTIDE SEQUENCE</scope>
</reference>
<evidence type="ECO:0000259" key="9">
    <source>
        <dbReference type="Pfam" id="PF04981"/>
    </source>
</evidence>
<proteinExistence type="inferred from homology"/>
<feature type="domain" description="60S ribosomal export protein NMD3 SH3" evidence="11">
    <location>
        <begin position="251"/>
        <end position="297"/>
    </location>
</feature>
<evidence type="ECO:0000256" key="5">
    <source>
        <dbReference type="ARBA" id="ARBA00022490"/>
    </source>
</evidence>
<dbReference type="GO" id="GO:0000055">
    <property type="term" value="P:ribosomal large subunit export from nucleus"/>
    <property type="evidence" value="ECO:0007669"/>
    <property type="project" value="TreeGrafter"/>
</dbReference>
<dbReference type="PANTHER" id="PTHR12746">
    <property type="entry name" value="NONSENSE-MEDIATED MRNA DECAY PROTEIN 3"/>
    <property type="match status" value="1"/>
</dbReference>
<comment type="similarity">
    <text evidence="2 8">Belongs to the NMD3 family.</text>
</comment>
<evidence type="ECO:0000256" key="7">
    <source>
        <dbReference type="ARBA" id="ARBA00023242"/>
    </source>
</evidence>
<comment type="function">
    <text evidence="1 8">Acts as an adapter for the XPO1/CRM1-mediated export of the 60S ribosomal subunit.</text>
</comment>
<dbReference type="InterPro" id="IPR007064">
    <property type="entry name" value="Nmd3_N"/>
</dbReference>
<evidence type="ECO:0000259" key="11">
    <source>
        <dbReference type="Pfam" id="PF21193"/>
    </source>
</evidence>
<dbReference type="InterPro" id="IPR039768">
    <property type="entry name" value="Nmd3"/>
</dbReference>
<dbReference type="Pfam" id="PF21192">
    <property type="entry name" value="OB_NMD3"/>
    <property type="match status" value="1"/>
</dbReference>
<sequence length="507" mass="58167">MEYIQEDVIGEPPKNIILCCECGIGIEPNPANMCVACLRSQIDISEGIPKQATLHFCRGCERYLQPPIDWVQCSLESRELLSLCLKKLKGLNRVKLIDASFVWTEPHSKRIKVKLTVHGEVVGGAVLEQIFVVEYTIAHQMCDDCHRSEAQNFWRASVQVRQKAENKKSFYYLEQLILKHKAHENTLGIKPVHGGLDFFYTTEAHARKMVDFLCACLPCKYQHSKKLMSHDIHSNVYNYKFTYSVEVIPVSKDSVICLPKKLTQQLGGISPICLVYRVTNSVHLIDPSSAQIAEVNATTYWRYPFGSVCNPKQLVEYIVMDIEPIKDKERKCFPGQGAISTRHVLADIWVVRASELGITENTIHTRTHLGHVLKPGDSVMGYNLEDSNINDMNFEKLDKSNIPEVILVKKHYADRSFRRRQRIWKLKRLAEDDTAFDPDAKDFHEFLDDLEEDPALRQNINIFKDKSKQIPVDTLDVDYDENVPQITLEEMLDDLVIDDVEMEETVE</sequence>
<keyword evidence="6 8" id="KW-0653">Protein transport</keyword>